<feature type="region of interest" description="Disordered" evidence="1">
    <location>
        <begin position="40"/>
        <end position="72"/>
    </location>
</feature>
<dbReference type="AlphaFoldDB" id="A0A5E7UJJ2"/>
<dbReference type="Proteomes" id="UP000325565">
    <property type="component" value="Unassembled WGS sequence"/>
</dbReference>
<evidence type="ECO:0000256" key="1">
    <source>
        <dbReference type="SAM" id="MobiDB-lite"/>
    </source>
</evidence>
<protein>
    <submittedName>
        <fullName evidence="2">Uncharacterized protein</fullName>
    </submittedName>
</protein>
<dbReference type="EMBL" id="CABVJB010000008">
    <property type="protein sequence ID" value="VVQ10850.1"/>
    <property type="molecule type" value="Genomic_DNA"/>
</dbReference>
<name>A0A5E7UJJ2_PSEFL</name>
<sequence>MQEGDYRLFPPMRDEHSQYLPPQKKQASFGFAAHHRQYDADGTAFPGHRCDGLPKQPKSEGPRTTSRKMKTQ</sequence>
<reference evidence="2 3" key="1">
    <citation type="submission" date="2019-09" db="EMBL/GenBank/DDBJ databases">
        <authorList>
            <person name="Chandra G."/>
            <person name="Truman W A."/>
        </authorList>
    </citation>
    <scope>NUCLEOTIDE SEQUENCE [LARGE SCALE GENOMIC DNA]</scope>
    <source>
        <strain evidence="2">PS922</strain>
    </source>
</reference>
<feature type="compositionally biased region" description="Basic and acidic residues" evidence="1">
    <location>
        <begin position="48"/>
        <end position="61"/>
    </location>
</feature>
<proteinExistence type="predicted"/>
<evidence type="ECO:0000313" key="3">
    <source>
        <dbReference type="Proteomes" id="UP000325565"/>
    </source>
</evidence>
<accession>A0A5E7UJJ2</accession>
<evidence type="ECO:0000313" key="2">
    <source>
        <dbReference type="EMBL" id="VVQ10850.1"/>
    </source>
</evidence>
<organism evidence="2 3">
    <name type="scientific">Pseudomonas fluorescens</name>
    <dbReference type="NCBI Taxonomy" id="294"/>
    <lineage>
        <taxon>Bacteria</taxon>
        <taxon>Pseudomonadati</taxon>
        <taxon>Pseudomonadota</taxon>
        <taxon>Gammaproteobacteria</taxon>
        <taxon>Pseudomonadales</taxon>
        <taxon>Pseudomonadaceae</taxon>
        <taxon>Pseudomonas</taxon>
    </lineage>
</organism>
<gene>
    <name evidence="2" type="ORF">PS922_04756</name>
</gene>